<feature type="compositionally biased region" description="Low complexity" evidence="1">
    <location>
        <begin position="266"/>
        <end position="280"/>
    </location>
</feature>
<gene>
    <name evidence="2" type="ORF">HLB44_04385</name>
</gene>
<name>A0ABX2ECB6_9BURK</name>
<evidence type="ECO:0000313" key="3">
    <source>
        <dbReference type="Proteomes" id="UP000737171"/>
    </source>
</evidence>
<proteinExistence type="predicted"/>
<evidence type="ECO:0000313" key="2">
    <source>
        <dbReference type="EMBL" id="NRF66213.1"/>
    </source>
</evidence>
<comment type="caution">
    <text evidence="2">The sequence shown here is derived from an EMBL/GenBank/DDBJ whole genome shotgun (WGS) entry which is preliminary data.</text>
</comment>
<protein>
    <submittedName>
        <fullName evidence="2">SPOR domain-containing protein</fullName>
    </submittedName>
</protein>
<feature type="region of interest" description="Disordered" evidence="1">
    <location>
        <begin position="266"/>
        <end position="288"/>
    </location>
</feature>
<keyword evidence="3" id="KW-1185">Reference proteome</keyword>
<accession>A0ABX2ECB6</accession>
<dbReference type="RefSeq" id="WP_173120935.1">
    <property type="nucleotide sequence ID" value="NZ_JABRWJ010000001.1"/>
</dbReference>
<reference evidence="2 3" key="1">
    <citation type="submission" date="2020-05" db="EMBL/GenBank/DDBJ databases">
        <title>Aquincola sp. isolate from soil.</title>
        <authorList>
            <person name="Han J."/>
            <person name="Kim D.-U."/>
        </authorList>
    </citation>
    <scope>NUCLEOTIDE SEQUENCE [LARGE SCALE GENOMIC DNA]</scope>
    <source>
        <strain evidence="2 3">S2</strain>
    </source>
</reference>
<dbReference type="EMBL" id="JABRWJ010000001">
    <property type="protein sequence ID" value="NRF66213.1"/>
    <property type="molecule type" value="Genomic_DNA"/>
</dbReference>
<organism evidence="2 3">
    <name type="scientific">Pseudaquabacterium terrae</name>
    <dbReference type="NCBI Taxonomy" id="2732868"/>
    <lineage>
        <taxon>Bacteria</taxon>
        <taxon>Pseudomonadati</taxon>
        <taxon>Pseudomonadota</taxon>
        <taxon>Betaproteobacteria</taxon>
        <taxon>Burkholderiales</taxon>
        <taxon>Sphaerotilaceae</taxon>
        <taxon>Pseudaquabacterium</taxon>
    </lineage>
</organism>
<dbReference type="Proteomes" id="UP000737171">
    <property type="component" value="Unassembled WGS sequence"/>
</dbReference>
<evidence type="ECO:0000256" key="1">
    <source>
        <dbReference type="SAM" id="MobiDB-lite"/>
    </source>
</evidence>
<sequence>MLRALVVTLLLANALVFAWSQGAFDRLTGRRADAQREPERLQRQVQPELVTLLKPGAASAALAAAAKAEAAIEAAAAASAAAPPGLCLEAGPLAPGAVAAVEKLLLQAGVAAGSWQPVASERKGTFLIYMGRYADDEALERKIEELKRLRIEGQPMKNAPELMPGLVLSRFDDKTAAEAELGRLSQRGLRTARVITLVAPAPAVTLRLPAADPALRDKLSALKLGPGIAGFAACGSTPAAAVVAPIGPLAVAASVPARVASAPVRAASAPRRAAASSAPTAPAPASGP</sequence>